<accession>A0A2T0U898</accession>
<keyword evidence="13" id="KW-1185">Reference proteome</keyword>
<comment type="cofactor">
    <cofactor evidence="1">
        <name>heme b</name>
        <dbReference type="ChEBI" id="CHEBI:60344"/>
    </cofactor>
</comment>
<dbReference type="EMBL" id="PVTI01000025">
    <property type="protein sequence ID" value="PRY54092.1"/>
    <property type="molecule type" value="Genomic_DNA"/>
</dbReference>
<reference evidence="12 13" key="1">
    <citation type="submission" date="2018-03" db="EMBL/GenBank/DDBJ databases">
        <title>Genomic Encyclopedia of Archaeal and Bacterial Type Strains, Phase II (KMG-II): from individual species to whole genera.</title>
        <authorList>
            <person name="Goeker M."/>
        </authorList>
    </citation>
    <scope>NUCLEOTIDE SEQUENCE [LARGE SCALE GENOMIC DNA]</scope>
    <source>
        <strain evidence="12 13">ATCC BAA-1496</strain>
    </source>
</reference>
<evidence type="ECO:0000256" key="8">
    <source>
        <dbReference type="ARBA" id="ARBA00025737"/>
    </source>
</evidence>
<dbReference type="InterPro" id="IPR011008">
    <property type="entry name" value="Dimeric_a/b-barrel"/>
</dbReference>
<evidence type="ECO:0000259" key="10">
    <source>
        <dbReference type="Pfam" id="PF04261"/>
    </source>
</evidence>
<dbReference type="PANTHER" id="PTHR30521">
    <property type="entry name" value="DEFERROCHELATASE/PEROXIDASE"/>
    <property type="match status" value="1"/>
</dbReference>
<dbReference type="RefSeq" id="WP_106298502.1">
    <property type="nucleotide sequence ID" value="NZ_PVTI01000025.1"/>
</dbReference>
<keyword evidence="5" id="KW-0732">Signal</keyword>
<dbReference type="GO" id="GO:0004601">
    <property type="term" value="F:peroxidase activity"/>
    <property type="evidence" value="ECO:0007669"/>
    <property type="project" value="UniProtKB-KW"/>
</dbReference>
<evidence type="ECO:0000256" key="7">
    <source>
        <dbReference type="ARBA" id="ARBA00023004"/>
    </source>
</evidence>
<dbReference type="PROSITE" id="PS51404">
    <property type="entry name" value="DYP_PEROXIDASE"/>
    <property type="match status" value="1"/>
</dbReference>
<dbReference type="SUPFAM" id="SSF54909">
    <property type="entry name" value="Dimeric alpha+beta barrel"/>
    <property type="match status" value="1"/>
</dbReference>
<dbReference type="Proteomes" id="UP000237822">
    <property type="component" value="Unassembled WGS sequence"/>
</dbReference>
<proteinExistence type="inferred from homology"/>
<feature type="domain" description="Dyp-type peroxidase C-terminal" evidence="11">
    <location>
        <begin position="216"/>
        <end position="394"/>
    </location>
</feature>
<feature type="compositionally biased region" description="Basic and acidic residues" evidence="9">
    <location>
        <begin position="273"/>
        <end position="283"/>
    </location>
</feature>
<evidence type="ECO:0000256" key="1">
    <source>
        <dbReference type="ARBA" id="ARBA00001970"/>
    </source>
</evidence>
<evidence type="ECO:0000313" key="12">
    <source>
        <dbReference type="EMBL" id="PRY54092.1"/>
    </source>
</evidence>
<evidence type="ECO:0000256" key="4">
    <source>
        <dbReference type="ARBA" id="ARBA00022723"/>
    </source>
</evidence>
<evidence type="ECO:0000313" key="13">
    <source>
        <dbReference type="Proteomes" id="UP000237822"/>
    </source>
</evidence>
<evidence type="ECO:0000256" key="9">
    <source>
        <dbReference type="SAM" id="MobiDB-lite"/>
    </source>
</evidence>
<keyword evidence="3" id="KW-0349">Heme</keyword>
<dbReference type="InterPro" id="IPR006314">
    <property type="entry name" value="Dyp_peroxidase"/>
</dbReference>
<evidence type="ECO:0000259" key="11">
    <source>
        <dbReference type="Pfam" id="PF20628"/>
    </source>
</evidence>
<keyword evidence="7" id="KW-0408">Iron</keyword>
<dbReference type="InterPro" id="IPR048328">
    <property type="entry name" value="Dyp_perox_C"/>
</dbReference>
<dbReference type="GO" id="GO:0020037">
    <property type="term" value="F:heme binding"/>
    <property type="evidence" value="ECO:0007669"/>
    <property type="project" value="InterPro"/>
</dbReference>
<dbReference type="NCBIfam" id="TIGR01413">
    <property type="entry name" value="Dyp_perox_fam"/>
    <property type="match status" value="1"/>
</dbReference>
<keyword evidence="2 12" id="KW-0575">Peroxidase</keyword>
<evidence type="ECO:0000256" key="6">
    <source>
        <dbReference type="ARBA" id="ARBA00023002"/>
    </source>
</evidence>
<protein>
    <submittedName>
        <fullName evidence="12">Dye decolorizing peroxidase</fullName>
    </submittedName>
</protein>
<name>A0A2T0U898_9MICO</name>
<dbReference type="Pfam" id="PF20628">
    <property type="entry name" value="Dyp_perox_C"/>
    <property type="match status" value="1"/>
</dbReference>
<dbReference type="InterPro" id="IPR048327">
    <property type="entry name" value="Dyp_perox_N"/>
</dbReference>
<comment type="similarity">
    <text evidence="8">Belongs to the DyP-type peroxidase family.</text>
</comment>
<dbReference type="AlphaFoldDB" id="A0A2T0U898"/>
<comment type="caution">
    <text evidence="12">The sequence shown here is derived from an EMBL/GenBank/DDBJ whole genome shotgun (WGS) entry which is preliminary data.</text>
</comment>
<keyword evidence="4" id="KW-0479">Metal-binding</keyword>
<evidence type="ECO:0000256" key="2">
    <source>
        <dbReference type="ARBA" id="ARBA00022559"/>
    </source>
</evidence>
<gene>
    <name evidence="12" type="ORF">BCF74_1251</name>
</gene>
<feature type="domain" description="Dyp-type peroxidase N-terminal" evidence="10">
    <location>
        <begin position="63"/>
        <end position="205"/>
    </location>
</feature>
<dbReference type="Pfam" id="PF04261">
    <property type="entry name" value="Dyp_perox_N"/>
    <property type="match status" value="1"/>
</dbReference>
<dbReference type="GO" id="GO:0046872">
    <property type="term" value="F:metal ion binding"/>
    <property type="evidence" value="ECO:0007669"/>
    <property type="project" value="UniProtKB-KW"/>
</dbReference>
<evidence type="ECO:0000256" key="5">
    <source>
        <dbReference type="ARBA" id="ARBA00022729"/>
    </source>
</evidence>
<sequence>MTGQPSRRHTIAAGLAGLAAVGGVGACTRALGDSDADKAANPALEMCLPGPEHTAREFRGPRQAGIIEDPQSHGAFVALDLATTATRDTLRRILKVWTDDIERLMSGRPSLTDQEPELAASPANLTVTVGVGPRTVAVAGATAPAWLAPLPAFPSIDRLEPRWSGGDLLLQITADSPTTVHHAQRRLVSGTGDLAAVRWVQRGFRDPFETAKRPMRNLFGQVDGTVQPRTDGPDDARLWVGADGPEWLRDGSALVLRRIRMNLDTWDEADRGTRENAVGRRLPDGSPLTAKAGSGPDVPSDLSATNSLGFPTIHEGAHIRRAAATAAHEVFLRRPYSYDDSVGSTSDAGLLFAAYCADPVRQFVPVQQRIADGDLLNTWITPVGSAVFAILPGARDGEILGQALVT</sequence>
<organism evidence="12 13">
    <name type="scientific">Knoellia remsis</name>
    <dbReference type="NCBI Taxonomy" id="407159"/>
    <lineage>
        <taxon>Bacteria</taxon>
        <taxon>Bacillati</taxon>
        <taxon>Actinomycetota</taxon>
        <taxon>Actinomycetes</taxon>
        <taxon>Micrococcales</taxon>
        <taxon>Intrasporangiaceae</taxon>
        <taxon>Knoellia</taxon>
    </lineage>
</organism>
<evidence type="ECO:0000256" key="3">
    <source>
        <dbReference type="ARBA" id="ARBA00022617"/>
    </source>
</evidence>
<feature type="region of interest" description="Disordered" evidence="9">
    <location>
        <begin position="273"/>
        <end position="299"/>
    </location>
</feature>
<keyword evidence="6" id="KW-0560">Oxidoreductase</keyword>
<dbReference type="PANTHER" id="PTHR30521:SF4">
    <property type="entry name" value="DEFERROCHELATASE"/>
    <property type="match status" value="1"/>
</dbReference>
<dbReference type="PROSITE" id="PS51257">
    <property type="entry name" value="PROKAR_LIPOPROTEIN"/>
    <property type="match status" value="1"/>
</dbReference>
<dbReference type="GO" id="GO:0005829">
    <property type="term" value="C:cytosol"/>
    <property type="evidence" value="ECO:0007669"/>
    <property type="project" value="TreeGrafter"/>
</dbReference>
<dbReference type="OrthoDB" id="9781066at2"/>